<dbReference type="EMBL" id="CH940659">
    <property type="protein sequence ID" value="KRF85700.1"/>
    <property type="molecule type" value="Genomic_DNA"/>
</dbReference>
<protein>
    <recommendedName>
        <fullName evidence="3">CHCH domain-containing protein</fullName>
    </recommendedName>
</protein>
<evidence type="ECO:0008006" key="3">
    <source>
        <dbReference type="Google" id="ProtNLM"/>
    </source>
</evidence>
<dbReference type="InParanoid" id="A0A0Q9WXI6"/>
<sequence>MESVRKANTRLRNYPILLTKCAEQASLYAACVSREINVQPKICENEFKEFLNCMRKTAKELKTKL</sequence>
<gene>
    <name evidence="1" type="primary">Dvir\GJ26187</name>
    <name evidence="1" type="ORF">Dvir_GJ26187</name>
</gene>
<keyword evidence="2" id="KW-1185">Reference proteome</keyword>
<reference evidence="1 2" key="1">
    <citation type="journal article" date="2007" name="Nature">
        <title>Evolution of genes and genomes on the Drosophila phylogeny.</title>
        <authorList>
            <consortium name="Drosophila 12 Genomes Consortium"/>
            <person name="Clark A.G."/>
            <person name="Eisen M.B."/>
            <person name="Smith D.R."/>
            <person name="Bergman C.M."/>
            <person name="Oliver B."/>
            <person name="Markow T.A."/>
            <person name="Kaufman T.C."/>
            <person name="Kellis M."/>
            <person name="Gelbart W."/>
            <person name="Iyer V.N."/>
            <person name="Pollard D.A."/>
            <person name="Sackton T.B."/>
            <person name="Larracuente A.M."/>
            <person name="Singh N.D."/>
            <person name="Abad J.P."/>
            <person name="Abt D.N."/>
            <person name="Adryan B."/>
            <person name="Aguade M."/>
            <person name="Akashi H."/>
            <person name="Anderson W.W."/>
            <person name="Aquadro C.F."/>
            <person name="Ardell D.H."/>
            <person name="Arguello R."/>
            <person name="Artieri C.G."/>
            <person name="Barbash D.A."/>
            <person name="Barker D."/>
            <person name="Barsanti P."/>
            <person name="Batterham P."/>
            <person name="Batzoglou S."/>
            <person name="Begun D."/>
            <person name="Bhutkar A."/>
            <person name="Blanco E."/>
            <person name="Bosak S.A."/>
            <person name="Bradley R.K."/>
            <person name="Brand A.D."/>
            <person name="Brent M.R."/>
            <person name="Brooks A.N."/>
            <person name="Brown R.H."/>
            <person name="Butlin R.K."/>
            <person name="Caggese C."/>
            <person name="Calvi B.R."/>
            <person name="Bernardo de Carvalho A."/>
            <person name="Caspi A."/>
            <person name="Castrezana S."/>
            <person name="Celniker S.E."/>
            <person name="Chang J.L."/>
            <person name="Chapple C."/>
            <person name="Chatterji S."/>
            <person name="Chinwalla A."/>
            <person name="Civetta A."/>
            <person name="Clifton S.W."/>
            <person name="Comeron J.M."/>
            <person name="Costello J.C."/>
            <person name="Coyne J.A."/>
            <person name="Daub J."/>
            <person name="David R.G."/>
            <person name="Delcher A.L."/>
            <person name="Delehaunty K."/>
            <person name="Do C.B."/>
            <person name="Ebling H."/>
            <person name="Edwards K."/>
            <person name="Eickbush T."/>
            <person name="Evans J.D."/>
            <person name="Filipski A."/>
            <person name="Findeiss S."/>
            <person name="Freyhult E."/>
            <person name="Fulton L."/>
            <person name="Fulton R."/>
            <person name="Garcia A.C."/>
            <person name="Gardiner A."/>
            <person name="Garfield D.A."/>
            <person name="Garvin B.E."/>
            <person name="Gibson G."/>
            <person name="Gilbert D."/>
            <person name="Gnerre S."/>
            <person name="Godfrey J."/>
            <person name="Good R."/>
            <person name="Gotea V."/>
            <person name="Gravely B."/>
            <person name="Greenberg A.J."/>
            <person name="Griffiths-Jones S."/>
            <person name="Gross S."/>
            <person name="Guigo R."/>
            <person name="Gustafson E.A."/>
            <person name="Haerty W."/>
            <person name="Hahn M.W."/>
            <person name="Halligan D.L."/>
            <person name="Halpern A.L."/>
            <person name="Halter G.M."/>
            <person name="Han M.V."/>
            <person name="Heger A."/>
            <person name="Hillier L."/>
            <person name="Hinrichs A.S."/>
            <person name="Holmes I."/>
            <person name="Hoskins R.A."/>
            <person name="Hubisz M.J."/>
            <person name="Hultmark D."/>
            <person name="Huntley M.A."/>
            <person name="Jaffe D.B."/>
            <person name="Jagadeeshan S."/>
            <person name="Jeck W.R."/>
            <person name="Johnson J."/>
            <person name="Jones C.D."/>
            <person name="Jordan W.C."/>
            <person name="Karpen G.H."/>
            <person name="Kataoka E."/>
            <person name="Keightley P.D."/>
            <person name="Kheradpour P."/>
            <person name="Kirkness E.F."/>
            <person name="Koerich L.B."/>
            <person name="Kristiansen K."/>
            <person name="Kudrna D."/>
            <person name="Kulathinal R.J."/>
            <person name="Kumar S."/>
            <person name="Kwok R."/>
            <person name="Lander E."/>
            <person name="Langley C.H."/>
            <person name="Lapoint R."/>
            <person name="Lazzaro B.P."/>
            <person name="Lee S.J."/>
            <person name="Levesque L."/>
            <person name="Li R."/>
            <person name="Lin C.F."/>
            <person name="Lin M.F."/>
            <person name="Lindblad-Toh K."/>
            <person name="Llopart A."/>
            <person name="Long M."/>
            <person name="Low L."/>
            <person name="Lozovsky E."/>
            <person name="Lu J."/>
            <person name="Luo M."/>
            <person name="Machado C.A."/>
            <person name="Makalowski W."/>
            <person name="Marzo M."/>
            <person name="Matsuda M."/>
            <person name="Matzkin L."/>
            <person name="McAllister B."/>
            <person name="McBride C.S."/>
            <person name="McKernan B."/>
            <person name="McKernan K."/>
            <person name="Mendez-Lago M."/>
            <person name="Minx P."/>
            <person name="Mollenhauer M.U."/>
            <person name="Montooth K."/>
            <person name="Mount S.M."/>
            <person name="Mu X."/>
            <person name="Myers E."/>
            <person name="Negre B."/>
            <person name="Newfeld S."/>
            <person name="Nielsen R."/>
            <person name="Noor M.A."/>
            <person name="O'Grady P."/>
            <person name="Pachter L."/>
            <person name="Papaceit M."/>
            <person name="Parisi M.J."/>
            <person name="Parisi M."/>
            <person name="Parts L."/>
            <person name="Pedersen J.S."/>
            <person name="Pesole G."/>
            <person name="Phillippy A.M."/>
            <person name="Ponting C.P."/>
            <person name="Pop M."/>
            <person name="Porcelli D."/>
            <person name="Powell J.R."/>
            <person name="Prohaska S."/>
            <person name="Pruitt K."/>
            <person name="Puig M."/>
            <person name="Quesneville H."/>
            <person name="Ram K.R."/>
            <person name="Rand D."/>
            <person name="Rasmussen M.D."/>
            <person name="Reed L.K."/>
            <person name="Reenan R."/>
            <person name="Reily A."/>
            <person name="Remington K.A."/>
            <person name="Rieger T.T."/>
            <person name="Ritchie M.G."/>
            <person name="Robin C."/>
            <person name="Rogers Y.H."/>
            <person name="Rohde C."/>
            <person name="Rozas J."/>
            <person name="Rubenfield M.J."/>
            <person name="Ruiz A."/>
            <person name="Russo S."/>
            <person name="Salzberg S.L."/>
            <person name="Sanchez-Gracia A."/>
            <person name="Saranga D.J."/>
            <person name="Sato H."/>
            <person name="Schaeffer S.W."/>
            <person name="Schatz M.C."/>
            <person name="Schlenke T."/>
            <person name="Schwartz R."/>
            <person name="Segarra C."/>
            <person name="Singh R.S."/>
            <person name="Sirot L."/>
            <person name="Sirota M."/>
            <person name="Sisneros N.B."/>
            <person name="Smith C.D."/>
            <person name="Smith T.F."/>
            <person name="Spieth J."/>
            <person name="Stage D.E."/>
            <person name="Stark A."/>
            <person name="Stephan W."/>
            <person name="Strausberg R.L."/>
            <person name="Strempel S."/>
            <person name="Sturgill D."/>
            <person name="Sutton G."/>
            <person name="Sutton G.G."/>
            <person name="Tao W."/>
            <person name="Teichmann S."/>
            <person name="Tobari Y.N."/>
            <person name="Tomimura Y."/>
            <person name="Tsolas J.M."/>
            <person name="Valente V.L."/>
            <person name="Venter E."/>
            <person name="Venter J.C."/>
            <person name="Vicario S."/>
            <person name="Vieira F.G."/>
            <person name="Vilella A.J."/>
            <person name="Villasante A."/>
            <person name="Walenz B."/>
            <person name="Wang J."/>
            <person name="Wasserman M."/>
            <person name="Watts T."/>
            <person name="Wilson D."/>
            <person name="Wilson R.K."/>
            <person name="Wing R.A."/>
            <person name="Wolfner M.F."/>
            <person name="Wong A."/>
            <person name="Wong G.K."/>
            <person name="Wu C.I."/>
            <person name="Wu G."/>
            <person name="Yamamoto D."/>
            <person name="Yang H.P."/>
            <person name="Yang S.P."/>
            <person name="Yorke J.A."/>
            <person name="Yoshida K."/>
            <person name="Zdobnov E."/>
            <person name="Zhang P."/>
            <person name="Zhang Y."/>
            <person name="Zimin A.V."/>
            <person name="Baldwin J."/>
            <person name="Abdouelleil A."/>
            <person name="Abdulkadir J."/>
            <person name="Abebe A."/>
            <person name="Abera B."/>
            <person name="Abreu J."/>
            <person name="Acer S.C."/>
            <person name="Aftuck L."/>
            <person name="Alexander A."/>
            <person name="An P."/>
            <person name="Anderson E."/>
            <person name="Anderson S."/>
            <person name="Arachi H."/>
            <person name="Azer M."/>
            <person name="Bachantsang P."/>
            <person name="Barry A."/>
            <person name="Bayul T."/>
            <person name="Berlin A."/>
            <person name="Bessette D."/>
            <person name="Bloom T."/>
            <person name="Blye J."/>
            <person name="Boguslavskiy L."/>
            <person name="Bonnet C."/>
            <person name="Boukhgalter B."/>
            <person name="Bourzgui I."/>
            <person name="Brown A."/>
            <person name="Cahill P."/>
            <person name="Channer S."/>
            <person name="Cheshatsang Y."/>
            <person name="Chuda L."/>
            <person name="Citroen M."/>
            <person name="Collymore A."/>
            <person name="Cooke P."/>
            <person name="Costello M."/>
            <person name="D'Aco K."/>
            <person name="Daza R."/>
            <person name="De Haan G."/>
            <person name="DeGray S."/>
            <person name="DeMaso C."/>
            <person name="Dhargay N."/>
            <person name="Dooley K."/>
            <person name="Dooley E."/>
            <person name="Doricent M."/>
            <person name="Dorje P."/>
            <person name="Dorjee K."/>
            <person name="Dupes A."/>
            <person name="Elong R."/>
            <person name="Falk J."/>
            <person name="Farina A."/>
            <person name="Faro S."/>
            <person name="Ferguson D."/>
            <person name="Fisher S."/>
            <person name="Foley C.D."/>
            <person name="Franke A."/>
            <person name="Friedrich D."/>
            <person name="Gadbois L."/>
            <person name="Gearin G."/>
            <person name="Gearin C.R."/>
            <person name="Giannoukos G."/>
            <person name="Goode T."/>
            <person name="Graham J."/>
            <person name="Grandbois E."/>
            <person name="Grewal S."/>
            <person name="Gyaltsen K."/>
            <person name="Hafez N."/>
            <person name="Hagos B."/>
            <person name="Hall J."/>
            <person name="Henson C."/>
            <person name="Hollinger A."/>
            <person name="Honan T."/>
            <person name="Huard M.D."/>
            <person name="Hughes L."/>
            <person name="Hurhula B."/>
            <person name="Husby M.E."/>
            <person name="Kamat A."/>
            <person name="Kanga B."/>
            <person name="Kashin S."/>
            <person name="Khazanovich D."/>
            <person name="Kisner P."/>
            <person name="Lance K."/>
            <person name="Lara M."/>
            <person name="Lee W."/>
            <person name="Lennon N."/>
            <person name="Letendre F."/>
            <person name="LeVine R."/>
            <person name="Lipovsky A."/>
            <person name="Liu X."/>
            <person name="Liu J."/>
            <person name="Liu S."/>
            <person name="Lokyitsang T."/>
            <person name="Lokyitsang Y."/>
            <person name="Lubonja R."/>
            <person name="Lui A."/>
            <person name="MacDonald P."/>
            <person name="Magnisalis V."/>
            <person name="Maru K."/>
            <person name="Matthews C."/>
            <person name="McCusker W."/>
            <person name="McDonough S."/>
            <person name="Mehta T."/>
            <person name="Meldrim J."/>
            <person name="Meneus L."/>
            <person name="Mihai O."/>
            <person name="Mihalev A."/>
            <person name="Mihova T."/>
            <person name="Mittelman R."/>
            <person name="Mlenga V."/>
            <person name="Montmayeur A."/>
            <person name="Mulrain L."/>
            <person name="Navidi A."/>
            <person name="Naylor J."/>
            <person name="Negash T."/>
            <person name="Nguyen T."/>
            <person name="Nguyen N."/>
            <person name="Nicol R."/>
            <person name="Norbu C."/>
            <person name="Norbu N."/>
            <person name="Novod N."/>
            <person name="O'Neill B."/>
            <person name="Osman S."/>
            <person name="Markiewicz E."/>
            <person name="Oyono O.L."/>
            <person name="Patti C."/>
            <person name="Phunkhang P."/>
            <person name="Pierre F."/>
            <person name="Priest M."/>
            <person name="Raghuraman S."/>
            <person name="Rege F."/>
            <person name="Reyes R."/>
            <person name="Rise C."/>
            <person name="Rogov P."/>
            <person name="Ross K."/>
            <person name="Ryan E."/>
            <person name="Settipalli S."/>
            <person name="Shea T."/>
            <person name="Sherpa N."/>
            <person name="Shi L."/>
            <person name="Shih D."/>
            <person name="Sparrow T."/>
            <person name="Spaulding J."/>
            <person name="Stalker J."/>
            <person name="Stange-Thomann N."/>
            <person name="Stavropoulos S."/>
            <person name="Stone C."/>
            <person name="Strader C."/>
            <person name="Tesfaye S."/>
            <person name="Thomson T."/>
            <person name="Thoulutsang Y."/>
            <person name="Thoulutsang D."/>
            <person name="Topham K."/>
            <person name="Topping I."/>
            <person name="Tsamla T."/>
            <person name="Vassiliev H."/>
            <person name="Vo A."/>
            <person name="Wangchuk T."/>
            <person name="Wangdi T."/>
            <person name="Weiand M."/>
            <person name="Wilkinson J."/>
            <person name="Wilson A."/>
            <person name="Yadav S."/>
            <person name="Young G."/>
            <person name="Yu Q."/>
            <person name="Zembek L."/>
            <person name="Zhong D."/>
            <person name="Zimmer A."/>
            <person name="Zwirko Z."/>
            <person name="Jaffe D.B."/>
            <person name="Alvarez P."/>
            <person name="Brockman W."/>
            <person name="Butler J."/>
            <person name="Chin C."/>
            <person name="Gnerre S."/>
            <person name="Grabherr M."/>
            <person name="Kleber M."/>
            <person name="Mauceli E."/>
            <person name="MacCallum I."/>
        </authorList>
    </citation>
    <scope>NUCLEOTIDE SEQUENCE [LARGE SCALE GENOMIC DNA]</scope>
    <source>
        <strain evidence="2">Tucson 15010-1051.87</strain>
    </source>
</reference>
<dbReference type="GO" id="GO:0032981">
    <property type="term" value="P:mitochondrial respiratory chain complex I assembly"/>
    <property type="evidence" value="ECO:0007669"/>
    <property type="project" value="InterPro"/>
</dbReference>
<proteinExistence type="predicted"/>
<evidence type="ECO:0000313" key="2">
    <source>
        <dbReference type="Proteomes" id="UP000008792"/>
    </source>
</evidence>
<dbReference type="GO" id="GO:0005739">
    <property type="term" value="C:mitochondrion"/>
    <property type="evidence" value="ECO:0007669"/>
    <property type="project" value="InterPro"/>
</dbReference>
<dbReference type="OrthoDB" id="3821113at2759"/>
<dbReference type="FunCoup" id="A0A0Q9WXI6">
    <property type="interactions" value="29"/>
</dbReference>
<dbReference type="PANTHER" id="PTHR34561:SF1">
    <property type="entry name" value="NADH DEHYDROGENASE [UBIQUINONE] 1 ALPHA SUBCOMPLEX ASSEMBLY FACTOR 8"/>
    <property type="match status" value="1"/>
</dbReference>
<dbReference type="KEGG" id="dvi:26530957"/>
<dbReference type="Proteomes" id="UP000008792">
    <property type="component" value="Unassembled WGS sequence"/>
</dbReference>
<accession>A0A0Q9WXI6</accession>
<organism evidence="1 2">
    <name type="scientific">Drosophila virilis</name>
    <name type="common">Fruit fly</name>
    <dbReference type="NCBI Taxonomy" id="7244"/>
    <lineage>
        <taxon>Eukaryota</taxon>
        <taxon>Metazoa</taxon>
        <taxon>Ecdysozoa</taxon>
        <taxon>Arthropoda</taxon>
        <taxon>Hexapoda</taxon>
        <taxon>Insecta</taxon>
        <taxon>Pterygota</taxon>
        <taxon>Neoptera</taxon>
        <taxon>Endopterygota</taxon>
        <taxon>Diptera</taxon>
        <taxon>Brachycera</taxon>
        <taxon>Muscomorpha</taxon>
        <taxon>Ephydroidea</taxon>
        <taxon>Drosophilidae</taxon>
        <taxon>Drosophila</taxon>
    </lineage>
</organism>
<dbReference type="InterPro" id="IPR034595">
    <property type="entry name" value="NDUFAF8"/>
</dbReference>
<name>A0A0Q9WXI6_DROVI</name>
<dbReference type="PANTHER" id="PTHR34561">
    <property type="entry name" value="NADH DEHYDROGENASE [UBIQUINONE] 1 ALPHA SUBCOMPLEX ASSEMBLY FACTOR 8"/>
    <property type="match status" value="1"/>
</dbReference>
<evidence type="ECO:0000313" key="1">
    <source>
        <dbReference type="EMBL" id="KRF85700.1"/>
    </source>
</evidence>
<dbReference type="AlphaFoldDB" id="A0A0Q9WXI6"/>